<dbReference type="InterPro" id="IPR006906">
    <property type="entry name" value="Timeless_N"/>
</dbReference>
<organism evidence="7 8">
    <name type="scientific">Polyrhizophydium stewartii</name>
    <dbReference type="NCBI Taxonomy" id="2732419"/>
    <lineage>
        <taxon>Eukaryota</taxon>
        <taxon>Fungi</taxon>
        <taxon>Fungi incertae sedis</taxon>
        <taxon>Chytridiomycota</taxon>
        <taxon>Chytridiomycota incertae sedis</taxon>
        <taxon>Chytridiomycetes</taxon>
        <taxon>Rhizophydiales</taxon>
        <taxon>Rhizophydiales incertae sedis</taxon>
        <taxon>Polyrhizophydium</taxon>
    </lineage>
</organism>
<feature type="compositionally biased region" description="Low complexity" evidence="5">
    <location>
        <begin position="18"/>
        <end position="30"/>
    </location>
</feature>
<dbReference type="SUPFAM" id="SSF48371">
    <property type="entry name" value="ARM repeat"/>
    <property type="match status" value="1"/>
</dbReference>
<dbReference type="InterPro" id="IPR016024">
    <property type="entry name" value="ARM-type_fold"/>
</dbReference>
<protein>
    <submittedName>
        <fullName evidence="7">Topoisomerase 1-associated factor 1</fullName>
    </submittedName>
</protein>
<feature type="compositionally biased region" description="Basic residues" evidence="5">
    <location>
        <begin position="1063"/>
        <end position="1076"/>
    </location>
</feature>
<gene>
    <name evidence="7" type="primary">TOF1</name>
    <name evidence="7" type="ORF">HK105_201599</name>
</gene>
<evidence type="ECO:0000256" key="4">
    <source>
        <dbReference type="ARBA" id="ARBA00023306"/>
    </source>
</evidence>
<feature type="region of interest" description="Disordered" evidence="5">
    <location>
        <begin position="1063"/>
        <end position="1122"/>
    </location>
</feature>
<feature type="domain" description="Timeless N-terminal" evidence="6">
    <location>
        <begin position="321"/>
        <end position="571"/>
    </location>
</feature>
<name>A0ABR4NH18_9FUNG</name>
<proteinExistence type="predicted"/>
<feature type="compositionally biased region" description="Basic and acidic residues" evidence="5">
    <location>
        <begin position="1101"/>
        <end position="1114"/>
    </location>
</feature>
<dbReference type="PANTHER" id="PTHR22940">
    <property type="entry name" value="TIMEOUT/TIMELESS-2"/>
    <property type="match status" value="1"/>
</dbReference>
<evidence type="ECO:0000313" key="8">
    <source>
        <dbReference type="Proteomes" id="UP001527925"/>
    </source>
</evidence>
<evidence type="ECO:0000256" key="3">
    <source>
        <dbReference type="ARBA" id="ARBA00023242"/>
    </source>
</evidence>
<comment type="caution">
    <text evidence="7">The sequence shown here is derived from an EMBL/GenBank/DDBJ whole genome shotgun (WGS) entry which is preliminary data.</text>
</comment>
<evidence type="ECO:0000256" key="1">
    <source>
        <dbReference type="ARBA" id="ARBA00004123"/>
    </source>
</evidence>
<dbReference type="InterPro" id="IPR022042">
    <property type="entry name" value="snRNA-activating_su3"/>
</dbReference>
<dbReference type="Proteomes" id="UP001527925">
    <property type="component" value="Unassembled WGS sequence"/>
</dbReference>
<dbReference type="PANTHER" id="PTHR22940:SF4">
    <property type="entry name" value="PROTEIN TIMELESS HOMOLOG"/>
    <property type="match status" value="1"/>
</dbReference>
<keyword evidence="2" id="KW-0236">DNA replication inhibitor</keyword>
<dbReference type="InterPro" id="IPR044998">
    <property type="entry name" value="Timeless"/>
</dbReference>
<keyword evidence="8" id="KW-1185">Reference proteome</keyword>
<sequence length="1122" mass="125606">MLDPSSFAQIPARKRQGSAAPAPNTSSAPAQGAAAPTPDMDRIGAQVSAARQAVAARAAASLGGEQDPGIESELVVQVSFSSPIRGNKRMTTIRVLASQTLADLRDAFMCTSDQLRIDDEPDSAGCGPSFFFIENKFYVDLRSGAADPTVILRKWMQEDSDSFGIVDIATVRMETATLSSLWLSLGTPYLFTHHANCSHIVTFDQMHVFNPKIDPGKRQNYPLVAFEVLRKPPKCSVCQVFHASVATFDDIHTPESPALWCDSCFDEFHNDAHGNPLYTSFRKLPVLPAMIVEPDDPFDNHLLSVCAALGGFQRTPNAAPVYVPGDECLACLRDLKRFLRSAEQQKDRHVHDLLHKWRVVQNDLLPLLVASVRSDNLKTAVTVCEIMVPLTWPFNADGAPDFHDQLKTYQDAFLAEDVLPSMLAVMVHLFSVPFRQRSENDHARLRLFVTLIRNLLAPSDTQVAATVSAEQYKRSVLQERLVSKMQADGIVDLVMSICGSLSDEEFDGWNSLVAEIIFLIFHRRSVRDIVKKERLGSQLQDLIKKEENAKRASLQSRPSSRHSRFGGTFSIELPVHLAVSIKRDIDRERPHLKDPDFLRYIWLCQFALELRRMLCDQGREISVSSVLSVMTVPNLVFTIRRLLASRDEKNFVETTQCLRLLEQLLETVHELTMSSDDNLGDIANQLITTLFYEHDNAMLLRSLCKDPRNHTKSYLEALVACIDRLLNVTEKTVAQQGFLITRRKIGGRRKAVSQPSSRLSDAGSGDCRMYPDAGTSHPLTPDADSQGSDADESAAAPRFVERAFDFEHYVSGFASEATVQIYCQLLRYYPDISDATLAQILRMFKRLNFDQGRPDLFHKVPMDALEKEAPPLCRSPTSLQLSALTLLNALAGMLSSQIQDPLRTDFLHFVRSVVGALVERTTSDKSRGPLEIVKLLFGSVRSDYELSQAVDEDELRDSLSTTEFGAAAYMFWASSSIRQDLKEKLLEELQAVFEAAAHNNPKPTMSEIFTKLFVTSDEVQMFFEAISLDVDVENARATVSHRWSKDDLGEALKAIALLRTKKRARTTTKSSTRKKSKVEDPKQFPSAQFVLDSDEDDEQAFFEREERQRSKNSETAKQVAAE</sequence>
<evidence type="ECO:0000313" key="7">
    <source>
        <dbReference type="EMBL" id="KAL2918765.1"/>
    </source>
</evidence>
<accession>A0ABR4NH18</accession>
<reference evidence="7 8" key="1">
    <citation type="submission" date="2023-09" db="EMBL/GenBank/DDBJ databases">
        <title>Pangenome analysis of Batrachochytrium dendrobatidis and related Chytrids.</title>
        <authorList>
            <person name="Yacoub M.N."/>
            <person name="Stajich J.E."/>
            <person name="James T.Y."/>
        </authorList>
    </citation>
    <scope>NUCLEOTIDE SEQUENCE [LARGE SCALE GENOMIC DNA]</scope>
    <source>
        <strain evidence="7 8">JEL0888</strain>
    </source>
</reference>
<keyword evidence="4" id="KW-0131">Cell cycle</keyword>
<dbReference type="Pfam" id="PF12251">
    <property type="entry name" value="SNAPC3"/>
    <property type="match status" value="1"/>
</dbReference>
<comment type="subcellular location">
    <subcellularLocation>
        <location evidence="1">Nucleus</location>
    </subcellularLocation>
</comment>
<dbReference type="Pfam" id="PF04821">
    <property type="entry name" value="TIMELESS"/>
    <property type="match status" value="1"/>
</dbReference>
<dbReference type="EMBL" id="JADGIZ020000005">
    <property type="protein sequence ID" value="KAL2918765.1"/>
    <property type="molecule type" value="Genomic_DNA"/>
</dbReference>
<feature type="region of interest" description="Disordered" evidence="5">
    <location>
        <begin position="749"/>
        <end position="792"/>
    </location>
</feature>
<evidence type="ECO:0000256" key="5">
    <source>
        <dbReference type="SAM" id="MobiDB-lite"/>
    </source>
</evidence>
<evidence type="ECO:0000256" key="2">
    <source>
        <dbReference type="ARBA" id="ARBA00022880"/>
    </source>
</evidence>
<evidence type="ECO:0000259" key="6">
    <source>
        <dbReference type="Pfam" id="PF04821"/>
    </source>
</evidence>
<keyword evidence="3" id="KW-0539">Nucleus</keyword>
<feature type="region of interest" description="Disordered" evidence="5">
    <location>
        <begin position="1"/>
        <end position="39"/>
    </location>
</feature>